<proteinExistence type="inferred from homology"/>
<evidence type="ECO:0000313" key="7">
    <source>
        <dbReference type="Proteomes" id="UP000037977"/>
    </source>
</evidence>
<gene>
    <name evidence="6" type="ORF">ADM90_05860</name>
</gene>
<evidence type="ECO:0000259" key="5">
    <source>
        <dbReference type="PROSITE" id="PS51935"/>
    </source>
</evidence>
<name>A0A0M9DNC3_9BACI</name>
<dbReference type="InterPro" id="IPR023346">
    <property type="entry name" value="Lysozyme-like_dom_sf"/>
</dbReference>
<protein>
    <submittedName>
        <fullName evidence="6">Peptidase P60</fullName>
    </submittedName>
</protein>
<organism evidence="6 7">
    <name type="scientific">Lysinibacillus macroides</name>
    <dbReference type="NCBI Taxonomy" id="33935"/>
    <lineage>
        <taxon>Bacteria</taxon>
        <taxon>Bacillati</taxon>
        <taxon>Bacillota</taxon>
        <taxon>Bacilli</taxon>
        <taxon>Bacillales</taxon>
        <taxon>Bacillaceae</taxon>
        <taxon>Lysinibacillus</taxon>
    </lineage>
</organism>
<dbReference type="PANTHER" id="PTHR47053:SF5">
    <property type="entry name" value="BIFUNCTIONAL MURAMIDASE_DL-ENDOPEPTIDASE CWLT"/>
    <property type="match status" value="1"/>
</dbReference>
<dbReference type="PATRIC" id="fig|33935.3.peg.595"/>
<dbReference type="GO" id="GO:0008234">
    <property type="term" value="F:cysteine-type peptidase activity"/>
    <property type="evidence" value="ECO:0007669"/>
    <property type="project" value="UniProtKB-KW"/>
</dbReference>
<dbReference type="PANTHER" id="PTHR47053">
    <property type="entry name" value="MUREIN DD-ENDOPEPTIDASE MEPH-RELATED"/>
    <property type="match status" value="1"/>
</dbReference>
<dbReference type="EMBL" id="LGCI01000005">
    <property type="protein sequence ID" value="KOY83662.1"/>
    <property type="molecule type" value="Genomic_DNA"/>
</dbReference>
<dbReference type="GO" id="GO:0006508">
    <property type="term" value="P:proteolysis"/>
    <property type="evidence" value="ECO:0007669"/>
    <property type="project" value="UniProtKB-KW"/>
</dbReference>
<evidence type="ECO:0000256" key="2">
    <source>
        <dbReference type="ARBA" id="ARBA00022670"/>
    </source>
</evidence>
<reference evidence="6 7" key="1">
    <citation type="submission" date="2015-07" db="EMBL/GenBank/DDBJ databases">
        <title>Genome sequencing project for genomic taxonomy and phylogenomics of Bacillus-like bacteria.</title>
        <authorList>
            <person name="Liu B."/>
            <person name="Wang J."/>
            <person name="Zhu Y."/>
            <person name="Liu G."/>
            <person name="Chen Q."/>
            <person name="Chen Z."/>
            <person name="Che J."/>
            <person name="Ge C."/>
            <person name="Shi H."/>
            <person name="Pan Z."/>
            <person name="Liu X."/>
        </authorList>
    </citation>
    <scope>NUCLEOTIDE SEQUENCE [LARGE SCALE GENOMIC DNA]</scope>
    <source>
        <strain evidence="6 7">DSM 54</strain>
    </source>
</reference>
<dbReference type="PROSITE" id="PS51935">
    <property type="entry name" value="NLPC_P60"/>
    <property type="match status" value="1"/>
</dbReference>
<dbReference type="InterPro" id="IPR000064">
    <property type="entry name" value="NLP_P60_dom"/>
</dbReference>
<evidence type="ECO:0000256" key="3">
    <source>
        <dbReference type="ARBA" id="ARBA00022801"/>
    </source>
</evidence>
<keyword evidence="3" id="KW-0378">Hydrolase</keyword>
<dbReference type="Gene3D" id="3.90.1720.10">
    <property type="entry name" value="endopeptidase domain like (from Nostoc punctiforme)"/>
    <property type="match status" value="1"/>
</dbReference>
<comment type="similarity">
    <text evidence="1">Belongs to the peptidase C40 family.</text>
</comment>
<dbReference type="InterPro" id="IPR051202">
    <property type="entry name" value="Peptidase_C40"/>
</dbReference>
<dbReference type="InterPro" id="IPR038765">
    <property type="entry name" value="Papain-like_cys_pep_sf"/>
</dbReference>
<dbReference type="CDD" id="cd16891">
    <property type="entry name" value="CwlT-like"/>
    <property type="match status" value="1"/>
</dbReference>
<keyword evidence="4" id="KW-0788">Thiol protease</keyword>
<evidence type="ECO:0000256" key="1">
    <source>
        <dbReference type="ARBA" id="ARBA00007074"/>
    </source>
</evidence>
<sequence>MGLLAFVAIFISDDAPSYKSFSDGSTLSVSADTLQHQAMVEKYAQEYGISEYVSILLAIIEVESGGRLPDVMQSSESLGLPPNTLDTEASIQQGVRYFADLLQSAKRYGVDDDTVIQAYNYGGGFIGYVANRGKQYSFKLAEDFAKERANGIKVTYSNPIAVQQNGGWRYRYGNMFYVQLVRQYFTTPIQFDNELVQLVMNEALKYEGWRYVFGGDNPTTSFDCSGLTQWSYRKADIHLPRTAQQQYDATEHIPLAQAKAGDLVFFHSTYDAGTYVTHVGIYLGNNQMYNAGDPIGYDDLTSPYWQKHLIGAGRIKR</sequence>
<dbReference type="Proteomes" id="UP000037977">
    <property type="component" value="Unassembled WGS sequence"/>
</dbReference>
<dbReference type="AlphaFoldDB" id="A0A0M9DNC3"/>
<dbReference type="InterPro" id="IPR047194">
    <property type="entry name" value="CwlT-like_lysozyme"/>
</dbReference>
<dbReference type="SUPFAM" id="SSF53955">
    <property type="entry name" value="Lysozyme-like"/>
    <property type="match status" value="1"/>
</dbReference>
<feature type="domain" description="NlpC/P60" evidence="5">
    <location>
        <begin position="193"/>
        <end position="316"/>
    </location>
</feature>
<dbReference type="Pfam" id="PF13702">
    <property type="entry name" value="Lysozyme_like"/>
    <property type="match status" value="1"/>
</dbReference>
<keyword evidence="7" id="KW-1185">Reference proteome</keyword>
<accession>A0A0M9DNC3</accession>
<keyword evidence="2" id="KW-0645">Protease</keyword>
<evidence type="ECO:0000313" key="6">
    <source>
        <dbReference type="EMBL" id="KOY83662.1"/>
    </source>
</evidence>
<dbReference type="Gene3D" id="1.10.530.10">
    <property type="match status" value="1"/>
</dbReference>
<evidence type="ECO:0000256" key="4">
    <source>
        <dbReference type="ARBA" id="ARBA00022807"/>
    </source>
</evidence>
<comment type="caution">
    <text evidence="6">The sequence shown here is derived from an EMBL/GenBank/DDBJ whole genome shotgun (WGS) entry which is preliminary data.</text>
</comment>
<dbReference type="Pfam" id="PF00877">
    <property type="entry name" value="NLPC_P60"/>
    <property type="match status" value="1"/>
</dbReference>
<dbReference type="SUPFAM" id="SSF54001">
    <property type="entry name" value="Cysteine proteinases"/>
    <property type="match status" value="1"/>
</dbReference>
<dbReference type="STRING" id="33935.ADM90_05860"/>